<dbReference type="InterPro" id="IPR029058">
    <property type="entry name" value="AB_hydrolase_fold"/>
</dbReference>
<dbReference type="SUPFAM" id="SSF53474">
    <property type="entry name" value="alpha/beta-Hydrolases"/>
    <property type="match status" value="1"/>
</dbReference>
<gene>
    <name evidence="2" type="ORF">ACEZDE_00440</name>
</gene>
<dbReference type="Pfam" id="PF00561">
    <property type="entry name" value="Abhydrolase_1"/>
    <property type="match status" value="1"/>
</dbReference>
<organism evidence="2 3">
    <name type="scientific">Streptacidiphilus cavernicola</name>
    <dbReference type="NCBI Taxonomy" id="3342716"/>
    <lineage>
        <taxon>Bacteria</taxon>
        <taxon>Bacillati</taxon>
        <taxon>Actinomycetota</taxon>
        <taxon>Actinomycetes</taxon>
        <taxon>Kitasatosporales</taxon>
        <taxon>Streptomycetaceae</taxon>
        <taxon>Streptacidiphilus</taxon>
    </lineage>
</organism>
<evidence type="ECO:0000313" key="2">
    <source>
        <dbReference type="EMBL" id="MFC1415120.1"/>
    </source>
</evidence>
<dbReference type="InterPro" id="IPR000073">
    <property type="entry name" value="AB_hydrolase_1"/>
</dbReference>
<dbReference type="GO" id="GO:0016787">
    <property type="term" value="F:hydrolase activity"/>
    <property type="evidence" value="ECO:0007669"/>
    <property type="project" value="UniProtKB-KW"/>
</dbReference>
<comment type="caution">
    <text evidence="2">The sequence shown here is derived from an EMBL/GenBank/DDBJ whole genome shotgun (WGS) entry which is preliminary data.</text>
</comment>
<keyword evidence="3" id="KW-1185">Reference proteome</keyword>
<dbReference type="PANTHER" id="PTHR43194:SF5">
    <property type="entry name" value="PIMELOYL-[ACYL-CARRIER PROTEIN] METHYL ESTER ESTERASE"/>
    <property type="match status" value="1"/>
</dbReference>
<sequence length="284" mass="30190">MADLETRAVELPAGTVEYTDTGGEGPVLVLVHGLAMDGSVWRHVVDELCDQHRVVVPTLPFGSHLGRIRPGADLSPDGMARLLGDFLDALDLTGVTLVQNDVSTGMLLAVSDAPAAARIARLVLASIEAFDNFPPGLPGRSIWLAAKLPGGVSASAQPLRLPLLRRLPVAYGRLTERPVPRAITDGWVRPLLGSKAARRDLTAYLRAARPGRLEQAAAQAGAFDRPVLVVWGAEDRIMPPAHGPRLAALFPDGRYREIADSGTLLAEDQPTAFADAIREFVSGG</sequence>
<keyword evidence="2" id="KW-0378">Hydrolase</keyword>
<accession>A0ABV6VN03</accession>
<reference evidence="2 3" key="1">
    <citation type="submission" date="2024-09" db="EMBL/GenBank/DDBJ databases">
        <authorList>
            <person name="Lee S.D."/>
        </authorList>
    </citation>
    <scope>NUCLEOTIDE SEQUENCE [LARGE SCALE GENOMIC DNA]</scope>
    <source>
        <strain evidence="2 3">N8-3</strain>
    </source>
</reference>
<dbReference type="PANTHER" id="PTHR43194">
    <property type="entry name" value="HYDROLASE ALPHA/BETA FOLD FAMILY"/>
    <property type="match status" value="1"/>
</dbReference>
<dbReference type="Gene3D" id="3.40.50.1820">
    <property type="entry name" value="alpha/beta hydrolase"/>
    <property type="match status" value="1"/>
</dbReference>
<dbReference type="InterPro" id="IPR050228">
    <property type="entry name" value="Carboxylesterase_BioH"/>
</dbReference>
<proteinExistence type="predicted"/>
<evidence type="ECO:0000259" key="1">
    <source>
        <dbReference type="Pfam" id="PF00561"/>
    </source>
</evidence>
<name>A0ABV6VN03_9ACTN</name>
<dbReference type="Proteomes" id="UP001592531">
    <property type="component" value="Unassembled WGS sequence"/>
</dbReference>
<protein>
    <submittedName>
        <fullName evidence="2">Alpha/beta fold hydrolase</fullName>
    </submittedName>
</protein>
<dbReference type="RefSeq" id="WP_380530284.1">
    <property type="nucleotide sequence ID" value="NZ_JBHFAB010000001.1"/>
</dbReference>
<evidence type="ECO:0000313" key="3">
    <source>
        <dbReference type="Proteomes" id="UP001592531"/>
    </source>
</evidence>
<feature type="domain" description="AB hydrolase-1" evidence="1">
    <location>
        <begin position="26"/>
        <end position="266"/>
    </location>
</feature>
<dbReference type="EMBL" id="JBHFAB010000001">
    <property type="protein sequence ID" value="MFC1415120.1"/>
    <property type="molecule type" value="Genomic_DNA"/>
</dbReference>